<comment type="caution">
    <text evidence="1">The sequence shown here is derived from an EMBL/GenBank/DDBJ whole genome shotgun (WGS) entry which is preliminary data.</text>
</comment>
<feature type="non-terminal residue" evidence="1">
    <location>
        <position position="228"/>
    </location>
</feature>
<protein>
    <recommendedName>
        <fullName evidence="2">DUF2399 domain-containing protein</fullName>
    </recommendedName>
</protein>
<organism evidence="1">
    <name type="scientific">marine sediment metagenome</name>
    <dbReference type="NCBI Taxonomy" id="412755"/>
    <lineage>
        <taxon>unclassified sequences</taxon>
        <taxon>metagenomes</taxon>
        <taxon>ecological metagenomes</taxon>
    </lineage>
</organism>
<sequence>MPLICYEDHKFTPENLEIVEYANTLIAEFAADGLALTLRQLYYRFIATSDIFPNTLLSYKRLGKIINDARLAGLVDWESIEDRGRKLIQYDHWEDPEGVMRDAAGWFQLDKWEGQQHRVEVWVEKQALEAVVGQAAEPLDCAYFACKGYTSQSEMWRAAQRFEEYVADGHEPVIIHLGDHDPSGIDMTRDIVERINDVFGVVVQVDRIALNMNQVEEHQPSQVTTIPR</sequence>
<name>A0A0F9GIU1_9ZZZZ</name>
<dbReference type="AlphaFoldDB" id="A0A0F9GIU1"/>
<evidence type="ECO:0008006" key="2">
    <source>
        <dbReference type="Google" id="ProtNLM"/>
    </source>
</evidence>
<accession>A0A0F9GIU1</accession>
<gene>
    <name evidence="1" type="ORF">LCGC14_2178420</name>
</gene>
<proteinExistence type="predicted"/>
<reference evidence="1" key="1">
    <citation type="journal article" date="2015" name="Nature">
        <title>Complex archaea that bridge the gap between prokaryotes and eukaryotes.</title>
        <authorList>
            <person name="Spang A."/>
            <person name="Saw J.H."/>
            <person name="Jorgensen S.L."/>
            <person name="Zaremba-Niedzwiedzka K."/>
            <person name="Martijn J."/>
            <person name="Lind A.E."/>
            <person name="van Eijk R."/>
            <person name="Schleper C."/>
            <person name="Guy L."/>
            <person name="Ettema T.J."/>
        </authorList>
    </citation>
    <scope>NUCLEOTIDE SEQUENCE</scope>
</reference>
<evidence type="ECO:0000313" key="1">
    <source>
        <dbReference type="EMBL" id="KKL63102.1"/>
    </source>
</evidence>
<dbReference type="EMBL" id="LAZR01028279">
    <property type="protein sequence ID" value="KKL63102.1"/>
    <property type="molecule type" value="Genomic_DNA"/>
</dbReference>